<name>A0A7Y0BSW1_9SPHN</name>
<gene>
    <name evidence="2" type="ORF">HHL27_19995</name>
</gene>
<dbReference type="Pfam" id="PF13340">
    <property type="entry name" value="DUF4096"/>
    <property type="match status" value="1"/>
</dbReference>
<proteinExistence type="predicted"/>
<accession>A0A7Y0BSW1</accession>
<protein>
    <submittedName>
        <fullName evidence="2">Transposase</fullName>
    </submittedName>
</protein>
<evidence type="ECO:0000313" key="2">
    <source>
        <dbReference type="EMBL" id="NML95959.1"/>
    </source>
</evidence>
<reference evidence="2 3" key="1">
    <citation type="submission" date="2020-04" db="EMBL/GenBank/DDBJ databases">
        <title>Novosphingobium sp. TW-4 isolated from soil.</title>
        <authorList>
            <person name="Dahal R.H."/>
            <person name="Chaudhary D.K."/>
        </authorList>
    </citation>
    <scope>NUCLEOTIDE SEQUENCE [LARGE SCALE GENOMIC DNA]</scope>
    <source>
        <strain evidence="2 3">TW-4</strain>
    </source>
</reference>
<comment type="caution">
    <text evidence="2">The sequence shown here is derived from an EMBL/GenBank/DDBJ whole genome shotgun (WGS) entry which is preliminary data.</text>
</comment>
<sequence>MPWTDTARREQRRDGGSYSSDLRDAEWALIAPMLPAPRSGDRQRKTCLRRVMNAIMYIASNGGAWQMLRRCFPPVSTVRGYFYV</sequence>
<evidence type="ECO:0000313" key="3">
    <source>
        <dbReference type="Proteomes" id="UP000583556"/>
    </source>
</evidence>
<dbReference type="PANTHER" id="PTHR30007">
    <property type="entry name" value="PHP DOMAIN PROTEIN"/>
    <property type="match status" value="1"/>
</dbReference>
<dbReference type="EMBL" id="JABBGM010000015">
    <property type="protein sequence ID" value="NML95959.1"/>
    <property type="molecule type" value="Genomic_DNA"/>
</dbReference>
<organism evidence="2 3">
    <name type="scientific">Novosphingobium olei</name>
    <dbReference type="NCBI Taxonomy" id="2728851"/>
    <lineage>
        <taxon>Bacteria</taxon>
        <taxon>Pseudomonadati</taxon>
        <taxon>Pseudomonadota</taxon>
        <taxon>Alphaproteobacteria</taxon>
        <taxon>Sphingomonadales</taxon>
        <taxon>Sphingomonadaceae</taxon>
        <taxon>Novosphingobium</taxon>
    </lineage>
</organism>
<dbReference type="PANTHER" id="PTHR30007:SF0">
    <property type="entry name" value="TRANSPOSASE"/>
    <property type="match status" value="1"/>
</dbReference>
<dbReference type="AlphaFoldDB" id="A0A7Y0BSW1"/>
<dbReference type="InterPro" id="IPR025161">
    <property type="entry name" value="IS402-like_dom"/>
</dbReference>
<keyword evidence="3" id="KW-1185">Reference proteome</keyword>
<evidence type="ECO:0000259" key="1">
    <source>
        <dbReference type="Pfam" id="PF13340"/>
    </source>
</evidence>
<feature type="domain" description="Insertion element IS402-like" evidence="1">
    <location>
        <begin position="22"/>
        <end position="83"/>
    </location>
</feature>
<dbReference type="Proteomes" id="UP000583556">
    <property type="component" value="Unassembled WGS sequence"/>
</dbReference>